<dbReference type="EMBL" id="CMVM020000346">
    <property type="status" value="NOT_ANNOTATED_CDS"/>
    <property type="molecule type" value="Genomic_DNA"/>
</dbReference>
<dbReference type="EnsemblMetazoa" id="OVOC11038.1">
    <property type="protein sequence ID" value="OVOC11038.1"/>
    <property type="gene ID" value="WBGene00247847"/>
</dbReference>
<keyword evidence="1" id="KW-0732">Signal</keyword>
<sequence length="89" mass="10136">MRKILGIFGMLLLLADMLHGISGSRAIVLPYFRHPRYSFRRPLLVAQAVPIADMDGYLSGTILMTQKRSQPDTDDFDYVTDFDPTQVFL</sequence>
<dbReference type="Proteomes" id="UP000024404">
    <property type="component" value="Unassembled WGS sequence"/>
</dbReference>
<proteinExistence type="predicted"/>
<reference evidence="3" key="1">
    <citation type="submission" date="2013-10" db="EMBL/GenBank/DDBJ databases">
        <title>Genome sequencing of Onchocerca volvulus.</title>
        <authorList>
            <person name="Cotton J."/>
            <person name="Tsai J."/>
            <person name="Stanley E."/>
            <person name="Tracey A."/>
            <person name="Holroyd N."/>
            <person name="Lustigman S."/>
            <person name="Berriman M."/>
        </authorList>
    </citation>
    <scope>NUCLEOTIDE SEQUENCE</scope>
</reference>
<protein>
    <submittedName>
        <fullName evidence="2">Uncharacterized protein</fullName>
    </submittedName>
</protein>
<organism evidence="2 3">
    <name type="scientific">Onchocerca volvulus</name>
    <dbReference type="NCBI Taxonomy" id="6282"/>
    <lineage>
        <taxon>Eukaryota</taxon>
        <taxon>Metazoa</taxon>
        <taxon>Ecdysozoa</taxon>
        <taxon>Nematoda</taxon>
        <taxon>Chromadorea</taxon>
        <taxon>Rhabditida</taxon>
        <taxon>Spirurina</taxon>
        <taxon>Spiruromorpha</taxon>
        <taxon>Filarioidea</taxon>
        <taxon>Onchocercidae</taxon>
        <taxon>Onchocerca</taxon>
    </lineage>
</organism>
<evidence type="ECO:0000256" key="1">
    <source>
        <dbReference type="SAM" id="SignalP"/>
    </source>
</evidence>
<name>A0A8R1TKC5_ONCVO</name>
<feature type="signal peptide" evidence="1">
    <location>
        <begin position="1"/>
        <end position="26"/>
    </location>
</feature>
<evidence type="ECO:0000313" key="2">
    <source>
        <dbReference type="EnsemblMetazoa" id="OVOC11038.1"/>
    </source>
</evidence>
<dbReference type="AlphaFoldDB" id="A0A8R1TKC5"/>
<accession>A0A8R1TKC5</accession>
<keyword evidence="3" id="KW-1185">Reference proteome</keyword>
<reference evidence="2" key="2">
    <citation type="submission" date="2022-06" db="UniProtKB">
        <authorList>
            <consortium name="EnsemblMetazoa"/>
        </authorList>
    </citation>
    <scope>IDENTIFICATION</scope>
</reference>
<evidence type="ECO:0000313" key="3">
    <source>
        <dbReference type="Proteomes" id="UP000024404"/>
    </source>
</evidence>
<feature type="chain" id="PRO_5035858807" evidence="1">
    <location>
        <begin position="27"/>
        <end position="89"/>
    </location>
</feature>
<dbReference type="OMA" id="RHPFREV"/>